<evidence type="ECO:0000313" key="3">
    <source>
        <dbReference type="Proteomes" id="UP001271007"/>
    </source>
</evidence>
<dbReference type="GO" id="GO:0020037">
    <property type="term" value="F:heme binding"/>
    <property type="evidence" value="ECO:0007669"/>
    <property type="project" value="InterPro"/>
</dbReference>
<reference evidence="2" key="1">
    <citation type="submission" date="2023-04" db="EMBL/GenBank/DDBJ databases">
        <title>Black Yeasts Isolated from many extreme environments.</title>
        <authorList>
            <person name="Coleine C."/>
            <person name="Stajich J.E."/>
            <person name="Selbmann L."/>
        </authorList>
    </citation>
    <scope>NUCLEOTIDE SEQUENCE</scope>
    <source>
        <strain evidence="2">CCFEE 5312</strain>
    </source>
</reference>
<dbReference type="AlphaFoldDB" id="A0AAJ0G3R1"/>
<protein>
    <submittedName>
        <fullName evidence="2">Uncharacterized protein</fullName>
    </submittedName>
</protein>
<evidence type="ECO:0000256" key="1">
    <source>
        <dbReference type="SAM" id="Phobius"/>
    </source>
</evidence>
<dbReference type="Proteomes" id="UP001271007">
    <property type="component" value="Unassembled WGS sequence"/>
</dbReference>
<feature type="transmembrane region" description="Helical" evidence="1">
    <location>
        <begin position="110"/>
        <end position="132"/>
    </location>
</feature>
<dbReference type="GO" id="GO:0004497">
    <property type="term" value="F:monooxygenase activity"/>
    <property type="evidence" value="ECO:0007669"/>
    <property type="project" value="InterPro"/>
</dbReference>
<comment type="caution">
    <text evidence="2">The sequence shown here is derived from an EMBL/GenBank/DDBJ whole genome shotgun (WGS) entry which is preliminary data.</text>
</comment>
<organism evidence="2 3">
    <name type="scientific">Extremus antarcticus</name>
    <dbReference type="NCBI Taxonomy" id="702011"/>
    <lineage>
        <taxon>Eukaryota</taxon>
        <taxon>Fungi</taxon>
        <taxon>Dikarya</taxon>
        <taxon>Ascomycota</taxon>
        <taxon>Pezizomycotina</taxon>
        <taxon>Dothideomycetes</taxon>
        <taxon>Dothideomycetidae</taxon>
        <taxon>Mycosphaerellales</taxon>
        <taxon>Extremaceae</taxon>
        <taxon>Extremus</taxon>
    </lineage>
</organism>
<sequence>MTPVITIFSALDMEYRNRRAKAVAPLFSPIRLRKASEPDGAIRSSITKLVDQLRAFRNGGIPADIIDLAARCSIDVVTGYLLGEQFAGMDEFKDLSVDARQFQKLSANAFIFNIVAFSRISLLPNWLFQYAIMLSS</sequence>
<evidence type="ECO:0000313" key="2">
    <source>
        <dbReference type="EMBL" id="KAK3045912.1"/>
    </source>
</evidence>
<name>A0AAJ0G3R1_9PEZI</name>
<keyword evidence="1" id="KW-1133">Transmembrane helix</keyword>
<dbReference type="GO" id="GO:0016705">
    <property type="term" value="F:oxidoreductase activity, acting on paired donors, with incorporation or reduction of molecular oxygen"/>
    <property type="evidence" value="ECO:0007669"/>
    <property type="project" value="InterPro"/>
</dbReference>
<proteinExistence type="predicted"/>
<dbReference type="Gene3D" id="1.10.630.10">
    <property type="entry name" value="Cytochrome P450"/>
    <property type="match status" value="1"/>
</dbReference>
<dbReference type="SUPFAM" id="SSF48264">
    <property type="entry name" value="Cytochrome P450"/>
    <property type="match status" value="1"/>
</dbReference>
<gene>
    <name evidence="2" type="ORF">LTR09_012566</name>
</gene>
<keyword evidence="3" id="KW-1185">Reference proteome</keyword>
<accession>A0AAJ0G3R1</accession>
<keyword evidence="1" id="KW-0472">Membrane</keyword>
<dbReference type="GO" id="GO:0005506">
    <property type="term" value="F:iron ion binding"/>
    <property type="evidence" value="ECO:0007669"/>
    <property type="project" value="InterPro"/>
</dbReference>
<keyword evidence="1" id="KW-0812">Transmembrane</keyword>
<dbReference type="EMBL" id="JAWDJX010000135">
    <property type="protein sequence ID" value="KAK3045912.1"/>
    <property type="molecule type" value="Genomic_DNA"/>
</dbReference>
<dbReference type="InterPro" id="IPR036396">
    <property type="entry name" value="Cyt_P450_sf"/>
</dbReference>